<dbReference type="GO" id="GO:0020037">
    <property type="term" value="F:heme binding"/>
    <property type="evidence" value="ECO:0007669"/>
    <property type="project" value="InterPro"/>
</dbReference>
<organism evidence="16">
    <name type="scientific">Xenopsylla cheopis</name>
    <name type="common">Oriental rat flea</name>
    <name type="synonym">Pulex cheopis</name>
    <dbReference type="NCBI Taxonomy" id="163159"/>
    <lineage>
        <taxon>Eukaryota</taxon>
        <taxon>Metazoa</taxon>
        <taxon>Ecdysozoa</taxon>
        <taxon>Arthropoda</taxon>
        <taxon>Hexapoda</taxon>
        <taxon>Insecta</taxon>
        <taxon>Pterygota</taxon>
        <taxon>Neoptera</taxon>
        <taxon>Endopterygota</taxon>
        <taxon>Siphonaptera</taxon>
        <taxon>Pulicidae</taxon>
        <taxon>Xenopsyllinae</taxon>
        <taxon>Xenopsylla</taxon>
    </lineage>
</organism>
<evidence type="ECO:0000256" key="4">
    <source>
        <dbReference type="ARBA" id="ARBA00004406"/>
    </source>
</evidence>
<dbReference type="GO" id="GO:0016705">
    <property type="term" value="F:oxidoreductase activity, acting on paired donors, with incorporation or reduction of molecular oxygen"/>
    <property type="evidence" value="ECO:0007669"/>
    <property type="project" value="InterPro"/>
</dbReference>
<keyword evidence="11 14" id="KW-0408">Iron</keyword>
<keyword evidence="6 14" id="KW-0349">Heme</keyword>
<evidence type="ECO:0000256" key="8">
    <source>
        <dbReference type="ARBA" id="ARBA00022824"/>
    </source>
</evidence>
<comment type="cofactor">
    <cofactor evidence="1 14">
        <name>heme</name>
        <dbReference type="ChEBI" id="CHEBI:30413"/>
    </cofactor>
</comment>
<dbReference type="InterPro" id="IPR002403">
    <property type="entry name" value="Cyt_P450_E_grp-IV"/>
</dbReference>
<dbReference type="PRINTS" id="PR00465">
    <property type="entry name" value="EP450IV"/>
</dbReference>
<dbReference type="InterPro" id="IPR017972">
    <property type="entry name" value="Cyt_P450_CS"/>
</dbReference>
<keyword evidence="10 15" id="KW-0560">Oxidoreductase</keyword>
<evidence type="ECO:0000256" key="15">
    <source>
        <dbReference type="RuleBase" id="RU000461"/>
    </source>
</evidence>
<dbReference type="GO" id="GO:0005789">
    <property type="term" value="C:endoplasmic reticulum membrane"/>
    <property type="evidence" value="ECO:0007669"/>
    <property type="project" value="UniProtKB-SubCell"/>
</dbReference>
<keyword evidence="9" id="KW-0492">Microsome</keyword>
<dbReference type="InterPro" id="IPR001128">
    <property type="entry name" value="Cyt_P450"/>
</dbReference>
<comment type="function">
    <text evidence="2">May be involved in the metabolism of insect hormones and in the breakdown of synthetic insecticides.</text>
</comment>
<keyword evidence="12 15" id="KW-0503">Monooxygenase</keyword>
<keyword evidence="8" id="KW-0256">Endoplasmic reticulum</keyword>
<dbReference type="PROSITE" id="PS00086">
    <property type="entry name" value="CYTOCHROME_P450"/>
    <property type="match status" value="1"/>
</dbReference>
<evidence type="ECO:0000256" key="14">
    <source>
        <dbReference type="PIRSR" id="PIRSR602403-1"/>
    </source>
</evidence>
<dbReference type="InterPro" id="IPR050196">
    <property type="entry name" value="Cytochrome_P450_Monoox"/>
</dbReference>
<evidence type="ECO:0000256" key="6">
    <source>
        <dbReference type="ARBA" id="ARBA00022617"/>
    </source>
</evidence>
<dbReference type="InterPro" id="IPR036396">
    <property type="entry name" value="Cyt_P450_sf"/>
</dbReference>
<evidence type="ECO:0000256" key="12">
    <source>
        <dbReference type="ARBA" id="ARBA00023033"/>
    </source>
</evidence>
<evidence type="ECO:0000256" key="11">
    <source>
        <dbReference type="ARBA" id="ARBA00023004"/>
    </source>
</evidence>
<dbReference type="PRINTS" id="PR00385">
    <property type="entry name" value="P450"/>
</dbReference>
<dbReference type="Pfam" id="PF00067">
    <property type="entry name" value="p450"/>
    <property type="match status" value="1"/>
</dbReference>
<keyword evidence="7 14" id="KW-0479">Metal-binding</keyword>
<reference evidence="16" key="1">
    <citation type="submission" date="2020-03" db="EMBL/GenBank/DDBJ databases">
        <title>Transcriptomic Profiling of the Digestive Tract of the Rat Flea, Xenopsylla cheopis, Following Blood Feeding and Infection with Yersinia pestis.</title>
        <authorList>
            <person name="Bland D.M."/>
            <person name="Martens C.A."/>
            <person name="Virtaneva K."/>
            <person name="Kanakabandi K."/>
            <person name="Long D."/>
            <person name="Rosenke R."/>
            <person name="Saturday G.A."/>
            <person name="Hoyt F.H."/>
            <person name="Bruno D.P."/>
            <person name="Ribeiro J.M.C."/>
            <person name="Hinnebusch J."/>
        </authorList>
    </citation>
    <scope>NUCLEOTIDE SEQUENCE</scope>
</reference>
<evidence type="ECO:0000256" key="1">
    <source>
        <dbReference type="ARBA" id="ARBA00001971"/>
    </source>
</evidence>
<evidence type="ECO:0000256" key="2">
    <source>
        <dbReference type="ARBA" id="ARBA00003690"/>
    </source>
</evidence>
<sequence>MFEGHDTVSMAIIFALFCLANNPKHQEIAYQEQCQIFGNSDRVPTIPDLNEMRFLERCVKESLRLYPSVPLISRALTEPLVLKNRVIPAGQIVHIHIFDLHRDPDLFPDPERYDPDRFLPDECAKRHPFAYIPFSAGPRNCIGQRFAMYEDKSVISTVLRKYKLEAITKPEEIIFNADLVLRPKYPIKIRFRHRSKDQNNIMNKNK</sequence>
<keyword evidence="13" id="KW-0472">Membrane</keyword>
<feature type="binding site" description="axial binding residue" evidence="14">
    <location>
        <position position="141"/>
    </location>
    <ligand>
        <name>heme</name>
        <dbReference type="ChEBI" id="CHEBI:30413"/>
    </ligand>
    <ligandPart>
        <name>Fe</name>
        <dbReference type="ChEBI" id="CHEBI:18248"/>
    </ligandPart>
</feature>
<evidence type="ECO:0000256" key="5">
    <source>
        <dbReference type="ARBA" id="ARBA00010617"/>
    </source>
</evidence>
<proteinExistence type="inferred from homology"/>
<accession>A0A6M2DZD7</accession>
<dbReference type="PANTHER" id="PTHR24291:SF189">
    <property type="entry name" value="CYTOCHROME P450 4C3-RELATED"/>
    <property type="match status" value="1"/>
</dbReference>
<comment type="subcellular location">
    <subcellularLocation>
        <location evidence="4">Endoplasmic reticulum membrane</location>
        <topology evidence="4">Peripheral membrane protein</topology>
    </subcellularLocation>
    <subcellularLocation>
        <location evidence="3">Microsome membrane</location>
        <topology evidence="3">Peripheral membrane protein</topology>
    </subcellularLocation>
</comment>
<comment type="similarity">
    <text evidence="5 15">Belongs to the cytochrome P450 family.</text>
</comment>
<dbReference type="GO" id="GO:0004497">
    <property type="term" value="F:monooxygenase activity"/>
    <property type="evidence" value="ECO:0007669"/>
    <property type="project" value="UniProtKB-KW"/>
</dbReference>
<dbReference type="Gene3D" id="1.10.630.10">
    <property type="entry name" value="Cytochrome P450"/>
    <property type="match status" value="1"/>
</dbReference>
<evidence type="ECO:0000256" key="10">
    <source>
        <dbReference type="ARBA" id="ARBA00023002"/>
    </source>
</evidence>
<dbReference type="PANTHER" id="PTHR24291">
    <property type="entry name" value="CYTOCHROME P450 FAMILY 4"/>
    <property type="match status" value="1"/>
</dbReference>
<evidence type="ECO:0000256" key="3">
    <source>
        <dbReference type="ARBA" id="ARBA00004174"/>
    </source>
</evidence>
<evidence type="ECO:0000256" key="7">
    <source>
        <dbReference type="ARBA" id="ARBA00022723"/>
    </source>
</evidence>
<evidence type="ECO:0000256" key="13">
    <source>
        <dbReference type="ARBA" id="ARBA00023136"/>
    </source>
</evidence>
<dbReference type="SUPFAM" id="SSF48264">
    <property type="entry name" value="Cytochrome P450"/>
    <property type="match status" value="1"/>
</dbReference>
<evidence type="ECO:0000313" key="16">
    <source>
        <dbReference type="EMBL" id="NOV49957.1"/>
    </source>
</evidence>
<dbReference type="EMBL" id="GIIL01006231">
    <property type="protein sequence ID" value="NOV49957.1"/>
    <property type="molecule type" value="Transcribed_RNA"/>
</dbReference>
<dbReference type="GO" id="GO:0005506">
    <property type="term" value="F:iron ion binding"/>
    <property type="evidence" value="ECO:0007669"/>
    <property type="project" value="InterPro"/>
</dbReference>
<evidence type="ECO:0000256" key="9">
    <source>
        <dbReference type="ARBA" id="ARBA00022848"/>
    </source>
</evidence>
<name>A0A6M2DZD7_XENCH</name>
<dbReference type="AlphaFoldDB" id="A0A6M2DZD7"/>
<protein>
    <submittedName>
        <fullName evidence="16">Putative cytochrome</fullName>
    </submittedName>
</protein>